<keyword evidence="3" id="KW-1185">Reference proteome</keyword>
<feature type="compositionally biased region" description="Basic residues" evidence="1">
    <location>
        <begin position="71"/>
        <end position="82"/>
    </location>
</feature>
<dbReference type="RefSeq" id="WP_173156280.1">
    <property type="nucleotide sequence ID" value="NZ_AP022871.1"/>
</dbReference>
<dbReference type="AlphaFoldDB" id="A0A6F8YFT2"/>
<reference evidence="2 3" key="2">
    <citation type="submission" date="2020-03" db="EMBL/GenBank/DDBJ databases">
        <authorList>
            <person name="Ichikawa N."/>
            <person name="Kimura A."/>
            <person name="Kitahashi Y."/>
            <person name="Uohara A."/>
        </authorList>
    </citation>
    <scope>NUCLEOTIDE SEQUENCE [LARGE SCALE GENOMIC DNA]</scope>
    <source>
        <strain evidence="2 3">NBRC 105367</strain>
    </source>
</reference>
<organism evidence="2 3">
    <name type="scientific">Phytohabitans suffuscus</name>
    <dbReference type="NCBI Taxonomy" id="624315"/>
    <lineage>
        <taxon>Bacteria</taxon>
        <taxon>Bacillati</taxon>
        <taxon>Actinomycetota</taxon>
        <taxon>Actinomycetes</taxon>
        <taxon>Micromonosporales</taxon>
        <taxon>Micromonosporaceae</taxon>
    </lineage>
</organism>
<protein>
    <recommendedName>
        <fullName evidence="4">Tyr recombinase domain-containing protein</fullName>
    </recommendedName>
</protein>
<dbReference type="Proteomes" id="UP000503011">
    <property type="component" value="Chromosome"/>
</dbReference>
<gene>
    <name evidence="2" type="ORF">Psuf_022060</name>
</gene>
<evidence type="ECO:0000313" key="3">
    <source>
        <dbReference type="Proteomes" id="UP000503011"/>
    </source>
</evidence>
<feature type="region of interest" description="Disordered" evidence="1">
    <location>
        <begin position="40"/>
        <end position="98"/>
    </location>
</feature>
<dbReference type="KEGG" id="psuu:Psuf_022060"/>
<proteinExistence type="predicted"/>
<evidence type="ECO:0000313" key="2">
    <source>
        <dbReference type="EMBL" id="BCB84893.1"/>
    </source>
</evidence>
<sequence>MQEQLGHTSIVLTADTYTSVLLDLHFKAAEATARLVLKAAARNPGRRHRPKAGPPKSAASALPAGPEPVRPKRSRKNRRYRKAASPVTRTRHPKIKAV</sequence>
<evidence type="ECO:0000256" key="1">
    <source>
        <dbReference type="SAM" id="MobiDB-lite"/>
    </source>
</evidence>
<feature type="compositionally biased region" description="Basic residues" evidence="1">
    <location>
        <begin position="89"/>
        <end position="98"/>
    </location>
</feature>
<reference evidence="2 3" key="1">
    <citation type="submission" date="2020-03" db="EMBL/GenBank/DDBJ databases">
        <title>Whole genome shotgun sequence of Phytohabitans suffuscus NBRC 105367.</title>
        <authorList>
            <person name="Komaki H."/>
            <person name="Tamura T."/>
        </authorList>
    </citation>
    <scope>NUCLEOTIDE SEQUENCE [LARGE SCALE GENOMIC DNA]</scope>
    <source>
        <strain evidence="2 3">NBRC 105367</strain>
    </source>
</reference>
<feature type="compositionally biased region" description="Low complexity" evidence="1">
    <location>
        <begin position="54"/>
        <end position="64"/>
    </location>
</feature>
<accession>A0A6F8YFT2</accession>
<evidence type="ECO:0008006" key="4">
    <source>
        <dbReference type="Google" id="ProtNLM"/>
    </source>
</evidence>
<name>A0A6F8YFT2_9ACTN</name>
<dbReference type="EMBL" id="AP022871">
    <property type="protein sequence ID" value="BCB84893.1"/>
    <property type="molecule type" value="Genomic_DNA"/>
</dbReference>